<dbReference type="Proteomes" id="UP000035080">
    <property type="component" value="Chromosome"/>
</dbReference>
<dbReference type="EMBL" id="CP047385">
    <property type="protein sequence ID" value="QHF13544.1"/>
    <property type="molecule type" value="Genomic_DNA"/>
</dbReference>
<feature type="chain" id="PRO_5045304390" evidence="1">
    <location>
        <begin position="28"/>
        <end position="202"/>
    </location>
</feature>
<gene>
    <name evidence="2" type="ORF">PI93_013500</name>
</gene>
<evidence type="ECO:0000313" key="3">
    <source>
        <dbReference type="Proteomes" id="UP000035080"/>
    </source>
</evidence>
<keyword evidence="1" id="KW-0732">Signal</keyword>
<keyword evidence="3" id="KW-1185">Reference proteome</keyword>
<evidence type="ECO:0000313" key="2">
    <source>
        <dbReference type="EMBL" id="QHF13544.1"/>
    </source>
</evidence>
<feature type="signal peptide" evidence="1">
    <location>
        <begin position="1"/>
        <end position="27"/>
    </location>
</feature>
<reference evidence="2 3" key="1">
    <citation type="journal article" date="2015" name="Genome Announc.">
        <title>Genome Sequences of Two Pandoraea pnomenusa Isolates Recovered 11 Months Apart from a Cystic Fibrosis Patient.</title>
        <authorList>
            <person name="Ee R."/>
            <person name="Ambrose M."/>
            <person name="Lazenby J."/>
            <person name="Williams P."/>
            <person name="Chan K.G."/>
            <person name="Roddam L."/>
        </authorList>
    </citation>
    <scope>NUCLEOTIDE SEQUENCE [LARGE SCALE GENOMIC DNA]</scope>
    <source>
        <strain evidence="2 3">6399</strain>
    </source>
</reference>
<accession>A0ABX6HSR0</accession>
<sequence>MKSQKLELIAGAALSLAALMLALPSRAEETSKGTLHIHGEQVTTGCVANMLNSDYELNAVTGTEAIGGGTGDLVTNPDVPTAAHVKISCETPATISAVKLVAAPDLEVQGFSWYAPDSDHGVEIQAQIPVDGWDTTRDDIWKTPLANGGVQVPGEVNVLANGETISIAAHGSYQNFVPVLVFVHRNAPPGDYVMGATYAITY</sequence>
<dbReference type="RefSeq" id="WP_039374080.1">
    <property type="nucleotide sequence ID" value="NZ_CP047385.1"/>
</dbReference>
<name>A0ABX6HSR0_9BURK</name>
<proteinExistence type="predicted"/>
<protein>
    <submittedName>
        <fullName evidence="2">Uncharacterized protein</fullName>
    </submittedName>
</protein>
<organism evidence="2 3">
    <name type="scientific">Pandoraea fibrosis</name>
    <dbReference type="NCBI Taxonomy" id="1891094"/>
    <lineage>
        <taxon>Bacteria</taxon>
        <taxon>Pseudomonadati</taxon>
        <taxon>Pseudomonadota</taxon>
        <taxon>Betaproteobacteria</taxon>
        <taxon>Burkholderiales</taxon>
        <taxon>Burkholderiaceae</taxon>
        <taxon>Pandoraea</taxon>
    </lineage>
</organism>
<evidence type="ECO:0000256" key="1">
    <source>
        <dbReference type="SAM" id="SignalP"/>
    </source>
</evidence>